<dbReference type="InterPro" id="IPR036390">
    <property type="entry name" value="WH_DNA-bd_sf"/>
</dbReference>
<dbReference type="Gene3D" id="1.10.10.10">
    <property type="entry name" value="Winged helix-like DNA-binding domain superfamily/Winged helix DNA-binding domain"/>
    <property type="match status" value="1"/>
</dbReference>
<gene>
    <name evidence="1" type="ORF">SAMN05421730_1003167</name>
</gene>
<evidence type="ECO:0000313" key="2">
    <source>
        <dbReference type="Proteomes" id="UP000199315"/>
    </source>
</evidence>
<proteinExistence type="predicted"/>
<protein>
    <recommendedName>
        <fullName evidence="3">DUF4364 domain-containing protein</fullName>
    </recommendedName>
</protein>
<dbReference type="OrthoDB" id="9783597at2"/>
<dbReference type="InterPro" id="IPR036388">
    <property type="entry name" value="WH-like_DNA-bd_sf"/>
</dbReference>
<dbReference type="SUPFAM" id="SSF46785">
    <property type="entry name" value="Winged helix' DNA-binding domain"/>
    <property type="match status" value="1"/>
</dbReference>
<evidence type="ECO:0008006" key="3">
    <source>
        <dbReference type="Google" id="ProtNLM"/>
    </source>
</evidence>
<dbReference type="EMBL" id="FMKA01000003">
    <property type="protein sequence ID" value="SCP96079.1"/>
    <property type="molecule type" value="Genomic_DNA"/>
</dbReference>
<name>A0A1D3TQZ6_9FIRM</name>
<dbReference type="Pfam" id="PF14277">
    <property type="entry name" value="DUF4364"/>
    <property type="match status" value="1"/>
</dbReference>
<dbReference type="InterPro" id="IPR025374">
    <property type="entry name" value="DUF4364"/>
</dbReference>
<evidence type="ECO:0000313" key="1">
    <source>
        <dbReference type="EMBL" id="SCP96079.1"/>
    </source>
</evidence>
<accession>A0A1D3TQZ6</accession>
<keyword evidence="2" id="KW-1185">Reference proteome</keyword>
<dbReference type="Proteomes" id="UP000199315">
    <property type="component" value="Unassembled WGS sequence"/>
</dbReference>
<organism evidence="1 2">
    <name type="scientific">Anaerobium acetethylicum</name>
    <dbReference type="NCBI Taxonomy" id="1619234"/>
    <lineage>
        <taxon>Bacteria</taxon>
        <taxon>Bacillati</taxon>
        <taxon>Bacillota</taxon>
        <taxon>Clostridia</taxon>
        <taxon>Lachnospirales</taxon>
        <taxon>Lachnospiraceae</taxon>
        <taxon>Anaerobium</taxon>
    </lineage>
</organism>
<sequence length="171" mass="20063">MSESLTLYKLIILYMLDKVSFPLTNSQISEFILDKEYTTYFTLQQVFSDLIDSDLINLETVRNSTYYRITDDGRNTLEYFGNKISDTIKEEIDAFLKEKEYDLRNEVSVISDYYKTTNNEYAVRCVVKEKNSDLIDLTLTVPVEEQAVVIANNWRKESQEIYAYLMGTLMK</sequence>
<dbReference type="AlphaFoldDB" id="A0A1D3TQZ6"/>
<dbReference type="STRING" id="1619234.SAMN05421730_1003167"/>
<reference evidence="1 2" key="1">
    <citation type="submission" date="2016-09" db="EMBL/GenBank/DDBJ databases">
        <authorList>
            <person name="Capua I."/>
            <person name="De Benedictis P."/>
            <person name="Joannis T."/>
            <person name="Lombin L.H."/>
            <person name="Cattoli G."/>
        </authorList>
    </citation>
    <scope>NUCLEOTIDE SEQUENCE [LARGE SCALE GENOMIC DNA]</scope>
    <source>
        <strain evidence="1 2">GluBS11</strain>
    </source>
</reference>
<dbReference type="RefSeq" id="WP_091230944.1">
    <property type="nucleotide sequence ID" value="NZ_FMKA01000003.1"/>
</dbReference>